<proteinExistence type="predicted"/>
<evidence type="ECO:0000256" key="2">
    <source>
        <dbReference type="ARBA" id="ARBA00022801"/>
    </source>
</evidence>
<dbReference type="InterPro" id="IPR006500">
    <property type="entry name" value="Helicase_put_C_phage/plasmid"/>
</dbReference>
<dbReference type="PANTHER" id="PTHR35372:SF2">
    <property type="entry name" value="SF3 HELICASE DOMAIN-CONTAINING PROTEIN"/>
    <property type="match status" value="1"/>
</dbReference>
<keyword evidence="3" id="KW-0067">ATP-binding</keyword>
<dbReference type="Proteomes" id="UP000017980">
    <property type="component" value="Unassembled WGS sequence"/>
</dbReference>
<dbReference type="GO" id="GO:0004386">
    <property type="term" value="F:helicase activity"/>
    <property type="evidence" value="ECO:0007669"/>
    <property type="project" value="UniProtKB-KW"/>
</dbReference>
<keyword evidence="1" id="KW-0547">Nucleotide-binding</keyword>
<evidence type="ECO:0000313" key="6">
    <source>
        <dbReference type="Proteomes" id="UP000017980"/>
    </source>
</evidence>
<dbReference type="SMART" id="SM00943">
    <property type="entry name" value="Prim-Pol"/>
    <property type="match status" value="1"/>
</dbReference>
<dbReference type="AlphaFoldDB" id="R5X6U4"/>
<protein>
    <submittedName>
        <fullName evidence="5">Putative primase</fullName>
    </submittedName>
</protein>
<evidence type="ECO:0000256" key="3">
    <source>
        <dbReference type="ARBA" id="ARBA00022840"/>
    </source>
</evidence>
<sequence>MNPLFDNIVKHNLFPVYPLVEFGKYPRIEWKEGQNKHYKKDIEDLGEYVTRISSSGKEVSEILTGYTISLGEESNILVVDLDNHNDGINGVENFKNIVKDLGIKPEDLATLTVSTPRKGYHLYFKYKDGLKTGANGDLGIDLKVTGAIVGGGSVVNVELKEGEDPTRYIQYKTLNKRRRKNKNSFRGKYTVVRDLPIIELPEPLYNWLINTFGAADNTKKKIKKTRSTSSTYFEPVATGSRNVTAFKFLNSITRNNMIQQPENMKAILKMFCNQYMEEPLDDKEINTIVDQVAGYLNPWYCNDKGRVIIGSLMKEFKLNHECYAKGSLIYVYDPNEGFYKTMDKYDLNAWYNDHVKDEDINTNKQKNFRETVLDNIPVVVDTFDFDNNYICCKNGIFDIKNKKIISYDPKYKLDSKFNGNYIEDREEYKIKFENSKFKKFIESIVEPDSVRTLQQIFGLVLCPNSAKVNKCVLLVGDGSNGKSTLFEIMEHMLIDKEEHISRLSVNDIGGEFSLSACEGKRLNVCRDDESRRFSERAFKSLICGEPVAVNRKFQDIKNIRFNLLWIAGFNRLPSTSDKSYGWFRRQLLLVFNHTFGTQDEIDRGVATHLKIIGIDEEIKANEMDIVINWAIDGLIDLIENCDWNVYKSEKMIQDLKEYQEDCDSTVRFFNTCCMKSMGSYVRQGDLYKYYCAWCDEQGIPKQYIPRDAEFRKSIKGNFKIETDKKGGYAVYKDLRYIVQHVNSGVPAEDPSIKRKLKKLKDEIKM</sequence>
<reference evidence="5" key="1">
    <citation type="submission" date="2012-11" db="EMBL/GenBank/DDBJ databases">
        <title>Dependencies among metagenomic species, viruses, plasmids and units of genetic variation.</title>
        <authorList>
            <person name="Nielsen H.B."/>
            <person name="Almeida M."/>
            <person name="Juncker A.S."/>
            <person name="Rasmussen S."/>
            <person name="Li J."/>
            <person name="Sunagawa S."/>
            <person name="Plichta D."/>
            <person name="Gautier L."/>
            <person name="Le Chatelier E."/>
            <person name="Peletier E."/>
            <person name="Bonde I."/>
            <person name="Nielsen T."/>
            <person name="Manichanh C."/>
            <person name="Arumugam M."/>
            <person name="Batto J."/>
            <person name="Santos M.B.Q.D."/>
            <person name="Blom N."/>
            <person name="Borruel N."/>
            <person name="Burgdorf K.S."/>
            <person name="Boumezbeur F."/>
            <person name="Casellas F."/>
            <person name="Dore J."/>
            <person name="Guarner F."/>
            <person name="Hansen T."/>
            <person name="Hildebrand F."/>
            <person name="Kaas R.S."/>
            <person name="Kennedy S."/>
            <person name="Kristiansen K."/>
            <person name="Kultima J.R."/>
            <person name="Leonard P."/>
            <person name="Levenez F."/>
            <person name="Lund O."/>
            <person name="Moumen B."/>
            <person name="Le Paslier D."/>
            <person name="Pons N."/>
            <person name="Pedersen O."/>
            <person name="Prifti E."/>
            <person name="Qin J."/>
            <person name="Raes J."/>
            <person name="Tap J."/>
            <person name="Tims S."/>
            <person name="Ussery D.W."/>
            <person name="Yamada T."/>
            <person name="MetaHit consortium"/>
            <person name="Renault P."/>
            <person name="Sicheritz-Ponten T."/>
            <person name="Bork P."/>
            <person name="Wang J."/>
            <person name="Brunak S."/>
            <person name="Ehrlich S.D."/>
        </authorList>
    </citation>
    <scope>NUCLEOTIDE SEQUENCE [LARGE SCALE GENOMIC DNA]</scope>
</reference>
<dbReference type="InterPro" id="IPR045455">
    <property type="entry name" value="NrS-1_pol-like_helicase"/>
</dbReference>
<dbReference type="InterPro" id="IPR027417">
    <property type="entry name" value="P-loop_NTPase"/>
</dbReference>
<dbReference type="EMBL" id="CBBD010000040">
    <property type="protein sequence ID" value="CDA10500.1"/>
    <property type="molecule type" value="Genomic_DNA"/>
</dbReference>
<dbReference type="InterPro" id="IPR014015">
    <property type="entry name" value="Helicase_SF3_DNA-vir"/>
</dbReference>
<keyword evidence="2" id="KW-0378">Hydrolase</keyword>
<organism evidence="5 6">
    <name type="scientific">Intestinibacter bartlettii CAG:1329</name>
    <dbReference type="NCBI Taxonomy" id="1263063"/>
    <lineage>
        <taxon>Bacteria</taxon>
        <taxon>Bacillati</taxon>
        <taxon>Bacillota</taxon>
        <taxon>Clostridia</taxon>
        <taxon>Peptostreptococcales</taxon>
        <taxon>Peptostreptococcaceae</taxon>
        <taxon>Intestinibacter</taxon>
    </lineage>
</organism>
<dbReference type="PROSITE" id="PS51206">
    <property type="entry name" value="SF3_HELICASE_1"/>
    <property type="match status" value="1"/>
</dbReference>
<dbReference type="Pfam" id="PF08706">
    <property type="entry name" value="D5_N"/>
    <property type="match status" value="1"/>
</dbReference>
<name>R5X6U4_9FIRM</name>
<dbReference type="Gene3D" id="3.40.50.300">
    <property type="entry name" value="P-loop containing nucleotide triphosphate hydrolases"/>
    <property type="match status" value="1"/>
</dbReference>
<dbReference type="Pfam" id="PF19263">
    <property type="entry name" value="DUF5906"/>
    <property type="match status" value="1"/>
</dbReference>
<dbReference type="InterPro" id="IPR051620">
    <property type="entry name" value="ORF904-like_C"/>
</dbReference>
<dbReference type="RefSeq" id="WP_022071790.1">
    <property type="nucleotide sequence ID" value="NZ_HF999327.1"/>
</dbReference>
<gene>
    <name evidence="5" type="ORF">BN488_01539</name>
</gene>
<comment type="caution">
    <text evidence="5">The sequence shown here is derived from an EMBL/GenBank/DDBJ whole genome shotgun (WGS) entry which is preliminary data.</text>
</comment>
<evidence type="ECO:0000313" key="5">
    <source>
        <dbReference type="EMBL" id="CDA10500.1"/>
    </source>
</evidence>
<dbReference type="NCBIfam" id="TIGR01613">
    <property type="entry name" value="primase_Cterm"/>
    <property type="match status" value="1"/>
</dbReference>
<evidence type="ECO:0000259" key="4">
    <source>
        <dbReference type="PROSITE" id="PS51206"/>
    </source>
</evidence>
<evidence type="ECO:0000256" key="1">
    <source>
        <dbReference type="ARBA" id="ARBA00022741"/>
    </source>
</evidence>
<dbReference type="Pfam" id="PF09250">
    <property type="entry name" value="Prim-Pol"/>
    <property type="match status" value="1"/>
</dbReference>
<dbReference type="InterPro" id="IPR015330">
    <property type="entry name" value="DNA_primase/pol_bifunc_N"/>
</dbReference>
<accession>R5X6U4</accession>
<dbReference type="GO" id="GO:0005524">
    <property type="term" value="F:ATP binding"/>
    <property type="evidence" value="ECO:0007669"/>
    <property type="project" value="UniProtKB-KW"/>
</dbReference>
<dbReference type="SUPFAM" id="SSF56747">
    <property type="entry name" value="Prim-pol domain"/>
    <property type="match status" value="1"/>
</dbReference>
<dbReference type="PANTHER" id="PTHR35372">
    <property type="entry name" value="ATP BINDING PROTEIN-RELATED"/>
    <property type="match status" value="1"/>
</dbReference>
<dbReference type="InterPro" id="IPR014818">
    <property type="entry name" value="Phage/plasmid_primase_P4_C"/>
</dbReference>
<feature type="domain" description="SF3 helicase" evidence="4">
    <location>
        <begin position="448"/>
        <end position="604"/>
    </location>
</feature>
<dbReference type="GO" id="GO:0016787">
    <property type="term" value="F:hydrolase activity"/>
    <property type="evidence" value="ECO:0007669"/>
    <property type="project" value="UniProtKB-KW"/>
</dbReference>
<dbReference type="SUPFAM" id="SSF52540">
    <property type="entry name" value="P-loop containing nucleoside triphosphate hydrolases"/>
    <property type="match status" value="1"/>
</dbReference>